<accession>A0A4Y3PMP2</accession>
<name>A0A4Y3PMP2_BREPA</name>
<dbReference type="Proteomes" id="UP000316882">
    <property type="component" value="Unassembled WGS sequence"/>
</dbReference>
<comment type="caution">
    <text evidence="1">The sequence shown here is derived from an EMBL/GenBank/DDBJ whole genome shotgun (WGS) entry which is preliminary data.</text>
</comment>
<dbReference type="EMBL" id="BJMH01000019">
    <property type="protein sequence ID" value="GEB34125.1"/>
    <property type="molecule type" value="Genomic_DNA"/>
</dbReference>
<dbReference type="RefSeq" id="WP_122964592.1">
    <property type="nucleotide sequence ID" value="NZ_BJMH01000019.1"/>
</dbReference>
<protein>
    <submittedName>
        <fullName evidence="1">Uncharacterized protein</fullName>
    </submittedName>
</protein>
<organism evidence="1 2">
    <name type="scientific">Brevibacillus parabrevis</name>
    <dbReference type="NCBI Taxonomy" id="54914"/>
    <lineage>
        <taxon>Bacteria</taxon>
        <taxon>Bacillati</taxon>
        <taxon>Bacillota</taxon>
        <taxon>Bacilli</taxon>
        <taxon>Bacillales</taxon>
        <taxon>Paenibacillaceae</taxon>
        <taxon>Brevibacillus</taxon>
    </lineage>
</organism>
<dbReference type="AlphaFoldDB" id="A0A4Y3PMP2"/>
<proteinExistence type="predicted"/>
<sequence>MRKAKQMFLVVSYFVVFVLGGYAYHVIFQPEDKQSGYLSESDRDKFVHVTKKIDEKFKPEGYEELLQGDVNMLTTPDMILGPQQQELQTSIFGRQKNYIFKNQTNGTVILMSISKRVGAEQEQWQNSIYYSNARYNSPDNDFKAYYANVYPSINAYQYSLEKYGYNVSCVLLSDSTYDKGASDLADFITQVDEFLQENV</sequence>
<evidence type="ECO:0000313" key="1">
    <source>
        <dbReference type="EMBL" id="GEB34125.1"/>
    </source>
</evidence>
<keyword evidence="2" id="KW-1185">Reference proteome</keyword>
<gene>
    <name evidence="1" type="ORF">BPA01_37050</name>
</gene>
<evidence type="ECO:0000313" key="2">
    <source>
        <dbReference type="Proteomes" id="UP000316882"/>
    </source>
</evidence>
<reference evidence="1 2" key="1">
    <citation type="submission" date="2019-06" db="EMBL/GenBank/DDBJ databases">
        <title>Whole genome shotgun sequence of Brevibacillus parabrevis NBRC 12334.</title>
        <authorList>
            <person name="Hosoyama A."/>
            <person name="Uohara A."/>
            <person name="Ohji S."/>
            <person name="Ichikawa N."/>
        </authorList>
    </citation>
    <scope>NUCLEOTIDE SEQUENCE [LARGE SCALE GENOMIC DNA]</scope>
    <source>
        <strain evidence="1 2">NBRC 12334</strain>
    </source>
</reference>
<dbReference type="GeneID" id="87611600"/>